<dbReference type="KEGG" id="ptq:P700755_001432"/>
<dbReference type="HOGENOM" id="CLU_1425939_0_0_10"/>
<dbReference type="Proteomes" id="UP000008514">
    <property type="component" value="Chromosome"/>
</dbReference>
<organism evidence="1 2">
    <name type="scientific">Psychroflexus torquis (strain ATCC 700755 / CIP 106069 / ACAM 623)</name>
    <dbReference type="NCBI Taxonomy" id="313595"/>
    <lineage>
        <taxon>Bacteria</taxon>
        <taxon>Pseudomonadati</taxon>
        <taxon>Bacteroidota</taxon>
        <taxon>Flavobacteriia</taxon>
        <taxon>Flavobacteriales</taxon>
        <taxon>Flavobacteriaceae</taxon>
        <taxon>Psychroflexus</taxon>
    </lineage>
</organism>
<protein>
    <submittedName>
        <fullName evidence="1">Uncharacterized protein</fullName>
    </submittedName>
</protein>
<proteinExistence type="predicted"/>
<dbReference type="EMBL" id="CP003879">
    <property type="protein sequence ID" value="AFU68343.1"/>
    <property type="molecule type" value="Genomic_DNA"/>
</dbReference>
<accession>K4IEQ4</accession>
<name>K4IEQ4_PSYTT</name>
<gene>
    <name evidence="1" type="ordered locus">P700755_001432</name>
</gene>
<dbReference type="AlphaFoldDB" id="K4IEQ4"/>
<reference evidence="1" key="1">
    <citation type="submission" date="2006-03" db="EMBL/GenBank/DDBJ databases">
        <authorList>
            <person name="Bowman J."/>
            <person name="Ferriera S."/>
            <person name="Johnson J."/>
            <person name="Kravitz S."/>
            <person name="Halpern A."/>
            <person name="Remington K."/>
            <person name="Beeson K."/>
            <person name="Tran B."/>
            <person name="Rogers Y.-H."/>
            <person name="Friedman R."/>
            <person name="Venter J.C."/>
        </authorList>
    </citation>
    <scope>NUCLEOTIDE SEQUENCE [LARGE SCALE GENOMIC DNA]</scope>
    <source>
        <strain evidence="1">ATCC 700755</strain>
    </source>
</reference>
<sequence>MFYNCKTDNTKVEQKNAEFYYPRITNFEKDSTLTKIYLDSIKDYGELIKIADRIACNGKLPVLKFSSDKNDFNLLVFKMCSESNIIADYSGKNVISIENNTVIINDQIEKPFDSLKTVLRNHILNPQKQSDYSQNINKALIFYYQDSLFGKEEIKKQLIKITTEFNELNRKNGNSLPLKIKLSDYPYIRIEMPIPPPPNEK</sequence>
<evidence type="ECO:0000313" key="2">
    <source>
        <dbReference type="Proteomes" id="UP000008514"/>
    </source>
</evidence>
<dbReference type="eggNOG" id="ENOG502ZZAU">
    <property type="taxonomic scope" value="Bacteria"/>
</dbReference>
<reference evidence="1" key="2">
    <citation type="submission" date="2012-09" db="EMBL/GenBank/DDBJ databases">
        <title>The complete sequence of Psychroflexus torquis an extreme psychrophile from sea-ice that is stimulated by light.</title>
        <authorList>
            <person name="Feng S."/>
            <person name="Powell S.M."/>
            <person name="Bowman J.P."/>
        </authorList>
    </citation>
    <scope>NUCLEOTIDE SEQUENCE [LARGE SCALE GENOMIC DNA]</scope>
    <source>
        <strain evidence="1">ATCC 700755</strain>
    </source>
</reference>
<evidence type="ECO:0000313" key="1">
    <source>
        <dbReference type="EMBL" id="AFU68343.1"/>
    </source>
</evidence>
<keyword evidence="2" id="KW-1185">Reference proteome</keyword>